<sequence>MACCYADDIVRLKHLYSNKGSEMLSKGCSFLSHRAVAHPSLLRCGISKSWGTEPCCKK</sequence>
<dbReference type="Proteomes" id="UP000188268">
    <property type="component" value="Unassembled WGS sequence"/>
</dbReference>
<accession>A0A1R3G3R5</accession>
<organism evidence="1 2">
    <name type="scientific">Corchorus capsularis</name>
    <name type="common">Jute</name>
    <dbReference type="NCBI Taxonomy" id="210143"/>
    <lineage>
        <taxon>Eukaryota</taxon>
        <taxon>Viridiplantae</taxon>
        <taxon>Streptophyta</taxon>
        <taxon>Embryophyta</taxon>
        <taxon>Tracheophyta</taxon>
        <taxon>Spermatophyta</taxon>
        <taxon>Magnoliopsida</taxon>
        <taxon>eudicotyledons</taxon>
        <taxon>Gunneridae</taxon>
        <taxon>Pentapetalae</taxon>
        <taxon>rosids</taxon>
        <taxon>malvids</taxon>
        <taxon>Malvales</taxon>
        <taxon>Malvaceae</taxon>
        <taxon>Grewioideae</taxon>
        <taxon>Apeibeae</taxon>
        <taxon>Corchorus</taxon>
    </lineage>
</organism>
<gene>
    <name evidence="1" type="ORF">CCACVL1_29108</name>
</gene>
<protein>
    <submittedName>
        <fullName evidence="1">Uncharacterized protein</fullName>
    </submittedName>
</protein>
<keyword evidence="2" id="KW-1185">Reference proteome</keyword>
<evidence type="ECO:0000313" key="2">
    <source>
        <dbReference type="Proteomes" id="UP000188268"/>
    </source>
</evidence>
<reference evidence="1 2" key="1">
    <citation type="submission" date="2013-09" db="EMBL/GenBank/DDBJ databases">
        <title>Corchorus capsularis genome sequencing.</title>
        <authorList>
            <person name="Alam M."/>
            <person name="Haque M.S."/>
            <person name="Islam M.S."/>
            <person name="Emdad E.M."/>
            <person name="Islam M.M."/>
            <person name="Ahmed B."/>
            <person name="Halim A."/>
            <person name="Hossen Q.M.M."/>
            <person name="Hossain M.Z."/>
            <person name="Ahmed R."/>
            <person name="Khan M.M."/>
            <person name="Islam R."/>
            <person name="Rashid M.M."/>
            <person name="Khan S.A."/>
            <person name="Rahman M.S."/>
            <person name="Alam M."/>
        </authorList>
    </citation>
    <scope>NUCLEOTIDE SEQUENCE [LARGE SCALE GENOMIC DNA]</scope>
    <source>
        <strain evidence="2">cv. CVL-1</strain>
        <tissue evidence="1">Whole seedling</tissue>
    </source>
</reference>
<evidence type="ECO:0000313" key="1">
    <source>
        <dbReference type="EMBL" id="OMO52709.1"/>
    </source>
</evidence>
<proteinExistence type="predicted"/>
<dbReference type="AlphaFoldDB" id="A0A1R3G3R5"/>
<dbReference type="EMBL" id="AWWV01015450">
    <property type="protein sequence ID" value="OMO52709.1"/>
    <property type="molecule type" value="Genomic_DNA"/>
</dbReference>
<name>A0A1R3G3R5_COCAP</name>
<comment type="caution">
    <text evidence="1">The sequence shown here is derived from an EMBL/GenBank/DDBJ whole genome shotgun (WGS) entry which is preliminary data.</text>
</comment>
<dbReference type="Gramene" id="OMO52709">
    <property type="protein sequence ID" value="OMO52709"/>
    <property type="gene ID" value="CCACVL1_29108"/>
</dbReference>